<gene>
    <name evidence="2" type="ORF">WKV44_00850</name>
</gene>
<keyword evidence="1" id="KW-0472">Membrane</keyword>
<reference evidence="2 3" key="1">
    <citation type="submission" date="2024-03" db="EMBL/GenBank/DDBJ databases">
        <title>Ignisphaera cupida sp. nov., a hyperthermophilic hydrolytic archaeon from a hot spring of Kamchatka, and proposal of Ignisphaeraceae fam. nov.</title>
        <authorList>
            <person name="Podosokorskaya O.A."/>
            <person name="Elcheninov A.G."/>
            <person name="Maltseva A.I."/>
            <person name="Zayulina K.S."/>
            <person name="Novikov A."/>
            <person name="Merkel A.Y."/>
        </authorList>
    </citation>
    <scope>NUCLEOTIDE SEQUENCE [LARGE SCALE GENOMIC DNA]</scope>
    <source>
        <strain evidence="2 3">38H-sp</strain>
    </source>
</reference>
<evidence type="ECO:0000256" key="1">
    <source>
        <dbReference type="SAM" id="Phobius"/>
    </source>
</evidence>
<accession>A0ABU9U8V0</accession>
<dbReference type="EMBL" id="JBCHKQ010000001">
    <property type="protein sequence ID" value="MEM5947085.1"/>
    <property type="molecule type" value="Genomic_DNA"/>
</dbReference>
<evidence type="ECO:0000313" key="2">
    <source>
        <dbReference type="EMBL" id="MEM5947085.1"/>
    </source>
</evidence>
<organism evidence="2 3">
    <name type="scientific">Rarispira pelagica</name>
    <dbReference type="NCBI Taxonomy" id="3141764"/>
    <lineage>
        <taxon>Bacteria</taxon>
        <taxon>Pseudomonadati</taxon>
        <taxon>Spirochaetota</taxon>
        <taxon>Spirochaetia</taxon>
        <taxon>Winmispirales</taxon>
        <taxon>Winmispiraceae</taxon>
        <taxon>Rarispira</taxon>
    </lineage>
</organism>
<dbReference type="Proteomes" id="UP001466331">
    <property type="component" value="Unassembled WGS sequence"/>
</dbReference>
<proteinExistence type="predicted"/>
<feature type="transmembrane region" description="Helical" evidence="1">
    <location>
        <begin position="6"/>
        <end position="27"/>
    </location>
</feature>
<keyword evidence="1" id="KW-1133">Transmembrane helix</keyword>
<evidence type="ECO:0000313" key="3">
    <source>
        <dbReference type="Proteomes" id="UP001466331"/>
    </source>
</evidence>
<sequence length="72" mass="8512">MSYIFPWVLVFAANCETIFSGRTFLLADIAERMPRKKFVSIIQNKNTKLGAVVWFEDRCFEKHYVVYSNNEQ</sequence>
<protein>
    <submittedName>
        <fullName evidence="2">Uncharacterized protein</fullName>
    </submittedName>
</protein>
<dbReference type="RefSeq" id="WP_420068538.1">
    <property type="nucleotide sequence ID" value="NZ_JBCHKQ010000001.1"/>
</dbReference>
<name>A0ABU9U8V0_9SPIR</name>
<keyword evidence="1" id="KW-0812">Transmembrane</keyword>
<comment type="caution">
    <text evidence="2">The sequence shown here is derived from an EMBL/GenBank/DDBJ whole genome shotgun (WGS) entry which is preliminary data.</text>
</comment>
<keyword evidence="3" id="KW-1185">Reference proteome</keyword>